<dbReference type="EMBL" id="JAHRHJ020000011">
    <property type="protein sequence ID" value="KAH9294838.1"/>
    <property type="molecule type" value="Genomic_DNA"/>
</dbReference>
<keyword evidence="2" id="KW-1185">Reference proteome</keyword>
<name>A0AA38C9L2_TAXCH</name>
<feature type="non-terminal residue" evidence="1">
    <location>
        <position position="57"/>
    </location>
</feature>
<dbReference type="Proteomes" id="UP000824469">
    <property type="component" value="Unassembled WGS sequence"/>
</dbReference>
<organism evidence="1 2">
    <name type="scientific">Taxus chinensis</name>
    <name type="common">Chinese yew</name>
    <name type="synonym">Taxus wallichiana var. chinensis</name>
    <dbReference type="NCBI Taxonomy" id="29808"/>
    <lineage>
        <taxon>Eukaryota</taxon>
        <taxon>Viridiplantae</taxon>
        <taxon>Streptophyta</taxon>
        <taxon>Embryophyta</taxon>
        <taxon>Tracheophyta</taxon>
        <taxon>Spermatophyta</taxon>
        <taxon>Pinopsida</taxon>
        <taxon>Pinidae</taxon>
        <taxon>Conifers II</taxon>
        <taxon>Cupressales</taxon>
        <taxon>Taxaceae</taxon>
        <taxon>Taxus</taxon>
    </lineage>
</organism>
<evidence type="ECO:0000313" key="2">
    <source>
        <dbReference type="Proteomes" id="UP000824469"/>
    </source>
</evidence>
<reference evidence="1 2" key="1">
    <citation type="journal article" date="2021" name="Nat. Plants">
        <title>The Taxus genome provides insights into paclitaxel biosynthesis.</title>
        <authorList>
            <person name="Xiong X."/>
            <person name="Gou J."/>
            <person name="Liao Q."/>
            <person name="Li Y."/>
            <person name="Zhou Q."/>
            <person name="Bi G."/>
            <person name="Li C."/>
            <person name="Du R."/>
            <person name="Wang X."/>
            <person name="Sun T."/>
            <person name="Guo L."/>
            <person name="Liang H."/>
            <person name="Lu P."/>
            <person name="Wu Y."/>
            <person name="Zhang Z."/>
            <person name="Ro D.K."/>
            <person name="Shang Y."/>
            <person name="Huang S."/>
            <person name="Yan J."/>
        </authorList>
    </citation>
    <scope>NUCLEOTIDE SEQUENCE [LARGE SCALE GENOMIC DNA]</scope>
    <source>
        <strain evidence="1">Ta-2019</strain>
    </source>
</reference>
<comment type="caution">
    <text evidence="1">The sequence shown here is derived from an EMBL/GenBank/DDBJ whole genome shotgun (WGS) entry which is preliminary data.</text>
</comment>
<evidence type="ECO:0000313" key="1">
    <source>
        <dbReference type="EMBL" id="KAH9294838.1"/>
    </source>
</evidence>
<accession>A0AA38C9L2</accession>
<sequence>MGSEEVMDGSGGMGGKKVMGDGEVTCGHLGILEVVMRNGLMGSWFTAVEDDCLARVR</sequence>
<protein>
    <submittedName>
        <fullName evidence="1">Uncharacterized protein</fullName>
    </submittedName>
</protein>
<proteinExistence type="predicted"/>
<gene>
    <name evidence="1" type="ORF">KI387_038426</name>
</gene>
<dbReference type="AlphaFoldDB" id="A0AA38C9L2"/>